<dbReference type="GO" id="GO:0003677">
    <property type="term" value="F:DNA binding"/>
    <property type="evidence" value="ECO:0007669"/>
    <property type="project" value="UniProtKB-KW"/>
</dbReference>
<name>A0ABT9VTX8_9BACI</name>
<dbReference type="RefSeq" id="WP_307389810.1">
    <property type="nucleotide sequence ID" value="NZ_BAAADK010000009.1"/>
</dbReference>
<keyword evidence="4" id="KW-1185">Reference proteome</keyword>
<dbReference type="SUPFAM" id="SSF46785">
    <property type="entry name" value="Winged helix' DNA-binding domain"/>
    <property type="match status" value="1"/>
</dbReference>
<dbReference type="Pfam" id="PF01047">
    <property type="entry name" value="MarR"/>
    <property type="match status" value="1"/>
</dbReference>
<dbReference type="InterPro" id="IPR036390">
    <property type="entry name" value="WH_DNA-bd_sf"/>
</dbReference>
<comment type="caution">
    <text evidence="3">The sequence shown here is derived from an EMBL/GenBank/DDBJ whole genome shotgun (WGS) entry which is preliminary data.</text>
</comment>
<keyword evidence="1 3" id="KW-0238">DNA-binding</keyword>
<evidence type="ECO:0000313" key="3">
    <source>
        <dbReference type="EMBL" id="MDQ0164345.1"/>
    </source>
</evidence>
<evidence type="ECO:0000256" key="1">
    <source>
        <dbReference type="ARBA" id="ARBA00023125"/>
    </source>
</evidence>
<feature type="domain" description="HTH marR-type" evidence="2">
    <location>
        <begin position="9"/>
        <end position="140"/>
    </location>
</feature>
<gene>
    <name evidence="3" type="ORF">J2S11_000244</name>
</gene>
<dbReference type="PANTHER" id="PTHR33164">
    <property type="entry name" value="TRANSCRIPTIONAL REGULATOR, MARR FAMILY"/>
    <property type="match status" value="1"/>
</dbReference>
<dbReference type="InterPro" id="IPR039422">
    <property type="entry name" value="MarR/SlyA-like"/>
</dbReference>
<dbReference type="Gene3D" id="1.10.10.10">
    <property type="entry name" value="Winged helix-like DNA-binding domain superfamily/Winged helix DNA-binding domain"/>
    <property type="match status" value="1"/>
</dbReference>
<evidence type="ECO:0000313" key="4">
    <source>
        <dbReference type="Proteomes" id="UP001235840"/>
    </source>
</evidence>
<proteinExistence type="predicted"/>
<dbReference type="InterPro" id="IPR036388">
    <property type="entry name" value="WH-like_DNA-bd_sf"/>
</dbReference>
<dbReference type="PROSITE" id="PS50995">
    <property type="entry name" value="HTH_MARR_2"/>
    <property type="match status" value="1"/>
</dbReference>
<dbReference type="PANTHER" id="PTHR33164:SF67">
    <property type="entry name" value="TRANSCRIPTIONAL REGULATOR, MARR FAMILY"/>
    <property type="match status" value="1"/>
</dbReference>
<dbReference type="SMART" id="SM00347">
    <property type="entry name" value="HTH_MARR"/>
    <property type="match status" value="1"/>
</dbReference>
<reference evidence="3 4" key="1">
    <citation type="submission" date="2023-07" db="EMBL/GenBank/DDBJ databases">
        <title>Genomic Encyclopedia of Type Strains, Phase IV (KMG-IV): sequencing the most valuable type-strain genomes for metagenomic binning, comparative biology and taxonomic classification.</title>
        <authorList>
            <person name="Goeker M."/>
        </authorList>
    </citation>
    <scope>NUCLEOTIDE SEQUENCE [LARGE SCALE GENOMIC DNA]</scope>
    <source>
        <strain evidence="3 4">DSM 12751</strain>
    </source>
</reference>
<evidence type="ECO:0000259" key="2">
    <source>
        <dbReference type="PROSITE" id="PS50995"/>
    </source>
</evidence>
<accession>A0ABT9VTX8</accession>
<dbReference type="InterPro" id="IPR000835">
    <property type="entry name" value="HTH_MarR-typ"/>
</dbReference>
<sequence>MNCSLSNLVQRYIQVHLFASRKLGTLISSELGEELTLEQNYALRYLSGKEQCTVSELAVELHVKPSAVTAQMNRLVARGYVNRLRDEKDRRVVYLSLSEKGLAIFKESEEKMNEMIKPYLEQISEDELKQFILTYEKLEEIIRKEMK</sequence>
<dbReference type="Proteomes" id="UP001235840">
    <property type="component" value="Unassembled WGS sequence"/>
</dbReference>
<dbReference type="EMBL" id="JAUSTY010000001">
    <property type="protein sequence ID" value="MDQ0164345.1"/>
    <property type="molecule type" value="Genomic_DNA"/>
</dbReference>
<protein>
    <submittedName>
        <fullName evidence="3">DNA-binding MarR family transcriptional regulator</fullName>
    </submittedName>
</protein>
<dbReference type="PRINTS" id="PR00598">
    <property type="entry name" value="HTHMARR"/>
</dbReference>
<organism evidence="3 4">
    <name type="scientific">Caldalkalibacillus horti</name>
    <dbReference type="NCBI Taxonomy" id="77523"/>
    <lineage>
        <taxon>Bacteria</taxon>
        <taxon>Bacillati</taxon>
        <taxon>Bacillota</taxon>
        <taxon>Bacilli</taxon>
        <taxon>Bacillales</taxon>
        <taxon>Bacillaceae</taxon>
        <taxon>Caldalkalibacillus</taxon>
    </lineage>
</organism>